<dbReference type="EMBL" id="JAUSUV010000007">
    <property type="protein sequence ID" value="MDQ0417568.1"/>
    <property type="molecule type" value="Genomic_DNA"/>
</dbReference>
<comment type="caution">
    <text evidence="8">The sequence shown here is derived from an EMBL/GenBank/DDBJ whole genome shotgun (WGS) entry which is preliminary data.</text>
</comment>
<dbReference type="InterPro" id="IPR004107">
    <property type="entry name" value="Integrase_SAM-like_N"/>
</dbReference>
<proteinExistence type="inferred from homology"/>
<dbReference type="PROSITE" id="PS51900">
    <property type="entry name" value="CB"/>
    <property type="match status" value="1"/>
</dbReference>
<dbReference type="SUPFAM" id="SSF56349">
    <property type="entry name" value="DNA breaking-rejoining enzymes"/>
    <property type="match status" value="1"/>
</dbReference>
<evidence type="ECO:0000256" key="2">
    <source>
        <dbReference type="ARBA" id="ARBA00022908"/>
    </source>
</evidence>
<dbReference type="AlphaFoldDB" id="A0AAJ1WT17"/>
<sequence>MKGSFKKESKREGHTWMFRVDIGLDERGVRRQATRRGFKTRKEAEEACNQIIHQVSKGTYVEPTKCTLGTYLLDWIESTAKQRVRLKTYDSYKYIIDNKLIPELGNIPLDKLTPMHIQNFYAKKSAEGLSAEYVKHMHVILSSSLDQAVSWKLIRSNPVKITSPPKISHKEQKTWSIEEAKIFLTHTEQHPLHIAYLLAIYTGMRMGEILGLRWEDCDLENKMIRIRQGLSCTSEGTIFEDPKSKASRRAIAITENIVDALEKRQREQKRNKNWLGQAYKENNLVVCTKKGTPIGPSNLRRHFWSTIEKAGVPRIRFHDTRHTHATIMLTLGEHPKVVSERLGHSKTSITLDVYSHVMKSIQEDAAKNFSNAFQTAT</sequence>
<name>A0AAJ1WT17_9BACL</name>
<dbReference type="InterPro" id="IPR028259">
    <property type="entry name" value="AP2-like_int_N"/>
</dbReference>
<keyword evidence="3 5" id="KW-0238">DNA-binding</keyword>
<keyword evidence="4" id="KW-0233">DNA recombination</keyword>
<reference evidence="8 9" key="1">
    <citation type="submission" date="2023-07" db="EMBL/GenBank/DDBJ databases">
        <title>Genomic Encyclopedia of Type Strains, Phase IV (KMG-IV): sequencing the most valuable type-strain genomes for metagenomic binning, comparative biology and taxonomic classification.</title>
        <authorList>
            <person name="Goeker M."/>
        </authorList>
    </citation>
    <scope>NUCLEOTIDE SEQUENCE [LARGE SCALE GENOMIC DNA]</scope>
    <source>
        <strain evidence="8 9">DSM 46876</strain>
    </source>
</reference>
<dbReference type="Proteomes" id="UP001238450">
    <property type="component" value="Unassembled WGS sequence"/>
</dbReference>
<feature type="domain" description="Tyr recombinase" evidence="6">
    <location>
        <begin position="170"/>
        <end position="367"/>
    </location>
</feature>
<evidence type="ECO:0000256" key="4">
    <source>
        <dbReference type="ARBA" id="ARBA00023172"/>
    </source>
</evidence>
<evidence type="ECO:0000313" key="8">
    <source>
        <dbReference type="EMBL" id="MDQ0417568.1"/>
    </source>
</evidence>
<dbReference type="InterPro" id="IPR011010">
    <property type="entry name" value="DNA_brk_join_enz"/>
</dbReference>
<dbReference type="Pfam" id="PF14659">
    <property type="entry name" value="Phage_int_SAM_3"/>
    <property type="match status" value="1"/>
</dbReference>
<dbReference type="RefSeq" id="WP_307252701.1">
    <property type="nucleotide sequence ID" value="NZ_JAUSUV010000007.1"/>
</dbReference>
<comment type="similarity">
    <text evidence="1">Belongs to the 'phage' integrase family.</text>
</comment>
<dbReference type="PANTHER" id="PTHR30349:SF64">
    <property type="entry name" value="PROPHAGE INTEGRASE INTD-RELATED"/>
    <property type="match status" value="1"/>
</dbReference>
<evidence type="ECO:0000256" key="5">
    <source>
        <dbReference type="PROSITE-ProRule" id="PRU01248"/>
    </source>
</evidence>
<evidence type="ECO:0000256" key="1">
    <source>
        <dbReference type="ARBA" id="ARBA00008857"/>
    </source>
</evidence>
<evidence type="ECO:0000313" key="9">
    <source>
        <dbReference type="Proteomes" id="UP001238450"/>
    </source>
</evidence>
<dbReference type="PANTHER" id="PTHR30349">
    <property type="entry name" value="PHAGE INTEGRASE-RELATED"/>
    <property type="match status" value="1"/>
</dbReference>
<dbReference type="GO" id="GO:0003677">
    <property type="term" value="F:DNA binding"/>
    <property type="evidence" value="ECO:0007669"/>
    <property type="project" value="UniProtKB-UniRule"/>
</dbReference>
<dbReference type="InterPro" id="IPR044068">
    <property type="entry name" value="CB"/>
</dbReference>
<gene>
    <name evidence="8" type="ORF">J2Z48_001741</name>
</gene>
<dbReference type="PROSITE" id="PS51898">
    <property type="entry name" value="TYR_RECOMBINASE"/>
    <property type="match status" value="1"/>
</dbReference>
<protein>
    <submittedName>
        <fullName evidence="8">Integrase</fullName>
    </submittedName>
</protein>
<keyword evidence="2" id="KW-0229">DNA integration</keyword>
<dbReference type="Pfam" id="PF14657">
    <property type="entry name" value="Arm-DNA-bind_4"/>
    <property type="match status" value="1"/>
</dbReference>
<dbReference type="InterPro" id="IPR013762">
    <property type="entry name" value="Integrase-like_cat_sf"/>
</dbReference>
<dbReference type="GO" id="GO:0006310">
    <property type="term" value="P:DNA recombination"/>
    <property type="evidence" value="ECO:0007669"/>
    <property type="project" value="UniProtKB-KW"/>
</dbReference>
<dbReference type="GO" id="GO:0015074">
    <property type="term" value="P:DNA integration"/>
    <property type="evidence" value="ECO:0007669"/>
    <property type="project" value="UniProtKB-KW"/>
</dbReference>
<organism evidence="8 9">
    <name type="scientific">Croceifilum oryzae</name>
    <dbReference type="NCBI Taxonomy" id="1553429"/>
    <lineage>
        <taxon>Bacteria</taxon>
        <taxon>Bacillati</taxon>
        <taxon>Bacillota</taxon>
        <taxon>Bacilli</taxon>
        <taxon>Bacillales</taxon>
        <taxon>Thermoactinomycetaceae</taxon>
        <taxon>Croceifilum</taxon>
    </lineage>
</organism>
<dbReference type="Gene3D" id="1.10.150.130">
    <property type="match status" value="1"/>
</dbReference>
<evidence type="ECO:0000259" key="6">
    <source>
        <dbReference type="PROSITE" id="PS51898"/>
    </source>
</evidence>
<evidence type="ECO:0000256" key="3">
    <source>
        <dbReference type="ARBA" id="ARBA00023125"/>
    </source>
</evidence>
<dbReference type="InterPro" id="IPR050090">
    <property type="entry name" value="Tyrosine_recombinase_XerCD"/>
</dbReference>
<dbReference type="InterPro" id="IPR010998">
    <property type="entry name" value="Integrase_recombinase_N"/>
</dbReference>
<dbReference type="Pfam" id="PF00589">
    <property type="entry name" value="Phage_integrase"/>
    <property type="match status" value="1"/>
</dbReference>
<dbReference type="InterPro" id="IPR002104">
    <property type="entry name" value="Integrase_catalytic"/>
</dbReference>
<feature type="domain" description="Core-binding (CB)" evidence="7">
    <location>
        <begin position="63"/>
        <end position="149"/>
    </location>
</feature>
<keyword evidence="9" id="KW-1185">Reference proteome</keyword>
<evidence type="ECO:0000259" key="7">
    <source>
        <dbReference type="PROSITE" id="PS51900"/>
    </source>
</evidence>
<accession>A0AAJ1WT17</accession>
<dbReference type="Gene3D" id="1.10.443.10">
    <property type="entry name" value="Intergrase catalytic core"/>
    <property type="match status" value="1"/>
</dbReference>
<dbReference type="CDD" id="cd01189">
    <property type="entry name" value="INT_ICEBs1_C_like"/>
    <property type="match status" value="1"/>
</dbReference>